<keyword evidence="2" id="KW-0406">Ion transport</keyword>
<dbReference type="SUPFAM" id="SSF56925">
    <property type="entry name" value="OMPA-like"/>
    <property type="match status" value="1"/>
</dbReference>
<evidence type="ECO:0000313" key="5">
    <source>
        <dbReference type="EMBL" id="UXD87090.1"/>
    </source>
</evidence>
<dbReference type="RefSeq" id="WP_260999007.1">
    <property type="nucleotide sequence ID" value="NZ_CP054475.1"/>
</dbReference>
<sequence length="246" mass="26802">MASSSCSPMRGGILTSLALSSLLGLSLVSPAALAEGGFVGLQGGITDSQDMDSFGNTIKLTFGPNITDRLALEFGIMDIGEASYDDPEADFTDVGDDTPPRFTNTKHGTVSRTNAITDATDPADNRQSFATYTGFASARPQSFLITFRYRFPLTDSIDFFLKTGANLWVADYDIVEIKAFQDQTISRRVVNTKQTSAIDQISGGGFFWRAHPNLALRAELETTALDSKEFSRVRFQLITLGAQYEF</sequence>
<keyword evidence="2" id="KW-0626">Porin</keyword>
<evidence type="ECO:0000259" key="4">
    <source>
        <dbReference type="Pfam" id="PF01389"/>
    </source>
</evidence>
<evidence type="ECO:0000313" key="6">
    <source>
        <dbReference type="Proteomes" id="UP001065322"/>
    </source>
</evidence>
<evidence type="ECO:0000256" key="2">
    <source>
        <dbReference type="ARBA" id="ARBA00023114"/>
    </source>
</evidence>
<dbReference type="EMBL" id="CP054475">
    <property type="protein sequence ID" value="UXD87090.1"/>
    <property type="molecule type" value="Genomic_DNA"/>
</dbReference>
<gene>
    <name evidence="5" type="ORF">HUF19_06375</name>
</gene>
<reference evidence="6" key="1">
    <citation type="submission" date="2020-06" db="EMBL/GenBank/DDBJ databases">
        <title>Thalassolituus marinus alknpb1M-1, a hydrocarbon-degrading bacterium isolated from the deep-sea overlying water using an in-situ strategy from the South China Sea basin.</title>
        <authorList>
            <person name="Dong C."/>
            <person name="Chen Y."/>
            <person name="Shao Z."/>
        </authorList>
    </citation>
    <scope>NUCLEOTIDE SEQUENCE [LARGE SCALE GENOMIC DNA]</scope>
    <source>
        <strain evidence="6">alknpb1M-1</strain>
    </source>
</reference>
<feature type="chain" id="PRO_5045700799" description="Outer membrane protein OmpA-like transmembrane domain-containing protein" evidence="3">
    <location>
        <begin position="35"/>
        <end position="246"/>
    </location>
</feature>
<feature type="signal peptide" evidence="3">
    <location>
        <begin position="1"/>
        <end position="34"/>
    </location>
</feature>
<dbReference type="Gene3D" id="2.40.160.20">
    <property type="match status" value="1"/>
</dbReference>
<keyword evidence="6" id="KW-1185">Reference proteome</keyword>
<keyword evidence="2" id="KW-0813">Transport</keyword>
<name>A0ABY6A8U7_9GAMM</name>
<dbReference type="InterPro" id="IPR011250">
    <property type="entry name" value="OMP/PagP_B-barrel"/>
</dbReference>
<protein>
    <recommendedName>
        <fullName evidence="4">Outer membrane protein OmpA-like transmembrane domain-containing protein</fullName>
    </recommendedName>
</protein>
<organism evidence="5 6">
    <name type="scientific">Thalassolituus hydrocarboniclasticus</name>
    <dbReference type="NCBI Taxonomy" id="2742796"/>
    <lineage>
        <taxon>Bacteria</taxon>
        <taxon>Pseudomonadati</taxon>
        <taxon>Pseudomonadota</taxon>
        <taxon>Gammaproteobacteria</taxon>
        <taxon>Oceanospirillales</taxon>
        <taxon>Oceanospirillaceae</taxon>
        <taxon>Thalassolituus</taxon>
    </lineage>
</organism>
<evidence type="ECO:0000256" key="3">
    <source>
        <dbReference type="SAM" id="SignalP"/>
    </source>
</evidence>
<proteinExistence type="inferred from homology"/>
<evidence type="ECO:0000256" key="1">
    <source>
        <dbReference type="ARBA" id="ARBA00005710"/>
    </source>
</evidence>
<keyword evidence="2" id="KW-0812">Transmembrane</keyword>
<comment type="similarity">
    <text evidence="1">Belongs to the outer membrane OOP (TC 1.B.6) superfamily. OmpA family.</text>
</comment>
<dbReference type="InterPro" id="IPR000498">
    <property type="entry name" value="OmpA-like_TM_dom"/>
</dbReference>
<dbReference type="Proteomes" id="UP001065322">
    <property type="component" value="Chromosome"/>
</dbReference>
<accession>A0ABY6A8U7</accession>
<dbReference type="Pfam" id="PF01389">
    <property type="entry name" value="OmpA_membrane"/>
    <property type="match status" value="1"/>
</dbReference>
<feature type="domain" description="Outer membrane protein OmpA-like transmembrane" evidence="4">
    <location>
        <begin position="59"/>
        <end position="246"/>
    </location>
</feature>
<keyword evidence="3" id="KW-0732">Signal</keyword>